<reference evidence="6" key="2">
    <citation type="journal article" date="2017" name="Plant Physiol. Biochem.">
        <title>Differential oxidative and antioxidative response of duckweed Lemna minor toward plant growth promoting/inhibiting bacteria.</title>
        <authorList>
            <person name="Ishizawa H."/>
            <person name="Kuroda M."/>
            <person name="Morikawa M."/>
            <person name="Ike M."/>
        </authorList>
    </citation>
    <scope>NUCLEOTIDE SEQUENCE [LARGE SCALE GENOMIC DNA]</scope>
    <source>
        <strain evidence="6">M6</strain>
    </source>
</reference>
<sequence>MADEGRTAKRITLKDVAKAADVSLASASYAINGTGSLGREVRAHILRVAADLGYRQNLSARAVRTGRTGTLGLILPDFANPFFTALAQAVMRRARASGHYVIIADTEGDIGLEQQAIASLIERGADGLVWFPVQDLDAQTVTPGLPTVVMDRKATGLSLVLADYFGGGQQAAAHLLAGGHRKVGLVSGPMSLSSMTERCEGFRAALSGHAECVFHVETAFSDDLEPAVGAAIDRRDVTAIFAGTDQIALAIVRRAARSGLRVPEDLSVIGFGDAPWVGTSAPALTTVEMPIEDMANEAVDRLLQRDTGTPARVVFDTTLIVRESTRTLA</sequence>
<organism evidence="5 6">
    <name type="scientific">Asticcacaulis excentricus</name>
    <dbReference type="NCBI Taxonomy" id="78587"/>
    <lineage>
        <taxon>Bacteria</taxon>
        <taxon>Pseudomonadati</taxon>
        <taxon>Pseudomonadota</taxon>
        <taxon>Alphaproteobacteria</taxon>
        <taxon>Caulobacterales</taxon>
        <taxon>Caulobacteraceae</taxon>
        <taxon>Asticcacaulis</taxon>
    </lineage>
</organism>
<reference evidence="6" key="1">
    <citation type="journal article" date="2017" name="Biotechnol. Biofuels">
        <title>Evaluation of environmental bacterial communities as a factor affecting the growth of duckweed Lemna minor.</title>
        <authorList>
            <person name="Ishizawa H."/>
            <person name="Kuroda M."/>
            <person name="Morikawa M."/>
            <person name="Ike M."/>
        </authorList>
    </citation>
    <scope>NUCLEOTIDE SEQUENCE [LARGE SCALE GENOMIC DNA]</scope>
    <source>
        <strain evidence="6">M6</strain>
    </source>
</reference>
<evidence type="ECO:0000259" key="4">
    <source>
        <dbReference type="PROSITE" id="PS50932"/>
    </source>
</evidence>
<dbReference type="CDD" id="cd01392">
    <property type="entry name" value="HTH_LacI"/>
    <property type="match status" value="1"/>
</dbReference>
<dbReference type="Gene3D" id="3.40.50.2300">
    <property type="match status" value="2"/>
</dbReference>
<dbReference type="InterPro" id="IPR010982">
    <property type="entry name" value="Lambda_DNA-bd_dom_sf"/>
</dbReference>
<evidence type="ECO:0000313" key="6">
    <source>
        <dbReference type="Proteomes" id="UP000278756"/>
    </source>
</evidence>
<accession>A0A3G9G2L7</accession>
<keyword evidence="2" id="KW-0238">DNA-binding</keyword>
<dbReference type="Pfam" id="PF13377">
    <property type="entry name" value="Peripla_BP_3"/>
    <property type="match status" value="1"/>
</dbReference>
<dbReference type="InterPro" id="IPR000843">
    <property type="entry name" value="HTH_LacI"/>
</dbReference>
<evidence type="ECO:0000256" key="1">
    <source>
        <dbReference type="ARBA" id="ARBA00023015"/>
    </source>
</evidence>
<evidence type="ECO:0000256" key="2">
    <source>
        <dbReference type="ARBA" id="ARBA00023125"/>
    </source>
</evidence>
<dbReference type="GO" id="GO:0000976">
    <property type="term" value="F:transcription cis-regulatory region binding"/>
    <property type="evidence" value="ECO:0007669"/>
    <property type="project" value="TreeGrafter"/>
</dbReference>
<dbReference type="InterPro" id="IPR028082">
    <property type="entry name" value="Peripla_BP_I"/>
</dbReference>
<proteinExistence type="predicted"/>
<dbReference type="PANTHER" id="PTHR30146:SF109">
    <property type="entry name" value="HTH-TYPE TRANSCRIPTIONAL REGULATOR GALS"/>
    <property type="match status" value="1"/>
</dbReference>
<feature type="domain" description="HTH lacI-type" evidence="4">
    <location>
        <begin position="11"/>
        <end position="65"/>
    </location>
</feature>
<dbReference type="PANTHER" id="PTHR30146">
    <property type="entry name" value="LACI-RELATED TRANSCRIPTIONAL REPRESSOR"/>
    <property type="match status" value="1"/>
</dbReference>
<dbReference type="GO" id="GO:0003700">
    <property type="term" value="F:DNA-binding transcription factor activity"/>
    <property type="evidence" value="ECO:0007669"/>
    <property type="project" value="TreeGrafter"/>
</dbReference>
<dbReference type="OrthoDB" id="128688at2"/>
<dbReference type="PROSITE" id="PS50932">
    <property type="entry name" value="HTH_LACI_2"/>
    <property type="match status" value="1"/>
</dbReference>
<name>A0A3G9G2L7_9CAUL</name>
<dbReference type="CDD" id="cd06267">
    <property type="entry name" value="PBP1_LacI_sugar_binding-like"/>
    <property type="match status" value="1"/>
</dbReference>
<evidence type="ECO:0000313" key="5">
    <source>
        <dbReference type="EMBL" id="BBF80085.1"/>
    </source>
</evidence>
<protein>
    <submittedName>
        <fullName evidence="5">LacI-family transcriptional regulatory protein</fullName>
    </submittedName>
</protein>
<dbReference type="SUPFAM" id="SSF53822">
    <property type="entry name" value="Periplasmic binding protein-like I"/>
    <property type="match status" value="1"/>
</dbReference>
<dbReference type="SUPFAM" id="SSF47413">
    <property type="entry name" value="lambda repressor-like DNA-binding domains"/>
    <property type="match status" value="1"/>
</dbReference>
<gene>
    <name evidence="5" type="ORF">EM6_0663</name>
</gene>
<dbReference type="Gene3D" id="1.10.260.40">
    <property type="entry name" value="lambda repressor-like DNA-binding domains"/>
    <property type="match status" value="1"/>
</dbReference>
<keyword evidence="3" id="KW-0804">Transcription</keyword>
<dbReference type="Pfam" id="PF00356">
    <property type="entry name" value="LacI"/>
    <property type="match status" value="1"/>
</dbReference>
<dbReference type="SMART" id="SM00354">
    <property type="entry name" value="HTH_LACI"/>
    <property type="match status" value="1"/>
</dbReference>
<dbReference type="RefSeq" id="WP_126420321.1">
    <property type="nucleotide sequence ID" value="NZ_AP018827.1"/>
</dbReference>
<evidence type="ECO:0000256" key="3">
    <source>
        <dbReference type="ARBA" id="ARBA00023163"/>
    </source>
</evidence>
<dbReference type="EMBL" id="AP018827">
    <property type="protein sequence ID" value="BBF80085.1"/>
    <property type="molecule type" value="Genomic_DNA"/>
</dbReference>
<keyword evidence="1" id="KW-0805">Transcription regulation</keyword>
<dbReference type="Proteomes" id="UP000278756">
    <property type="component" value="Chromosome 1"/>
</dbReference>
<dbReference type="InterPro" id="IPR046335">
    <property type="entry name" value="LacI/GalR-like_sensor"/>
</dbReference>
<dbReference type="AlphaFoldDB" id="A0A3G9G2L7"/>